<dbReference type="Pfam" id="PF00462">
    <property type="entry name" value="Glutaredoxin"/>
    <property type="match status" value="1"/>
</dbReference>
<dbReference type="GO" id="GO:0005759">
    <property type="term" value="C:mitochondrial matrix"/>
    <property type="evidence" value="ECO:0007669"/>
    <property type="project" value="TreeGrafter"/>
</dbReference>
<evidence type="ECO:0000259" key="2">
    <source>
        <dbReference type="Pfam" id="PF00462"/>
    </source>
</evidence>
<dbReference type="InterPro" id="IPR002109">
    <property type="entry name" value="Glutaredoxin"/>
</dbReference>
<dbReference type="InterPro" id="IPR036249">
    <property type="entry name" value="Thioredoxin-like_sf"/>
</dbReference>
<comment type="caution">
    <text evidence="3">The sequence shown here is derived from an EMBL/GenBank/DDBJ whole genome shotgun (WGS) entry which is preliminary data.</text>
</comment>
<sequence>MNNLFRNITPVSRMVRKTFVLARYSTATGSKEYIESLVKGKKIVIFMKGTPDAPRCGFSNAVVTLLKYHGVLDYDAHNVLEDEDLRQVPPCSSTHADGSIEKQRRWEWSWLSLIANQHSHKAGVLSD</sequence>
<gene>
    <name evidence="3" type="ORF">LSH36_313g04022</name>
</gene>
<accession>A0AAD9JIT9</accession>
<dbReference type="PROSITE" id="PS51354">
    <property type="entry name" value="GLUTAREDOXIN_2"/>
    <property type="match status" value="1"/>
</dbReference>
<feature type="domain" description="Glutaredoxin" evidence="2">
    <location>
        <begin position="43"/>
        <end position="87"/>
    </location>
</feature>
<evidence type="ECO:0000256" key="1">
    <source>
        <dbReference type="ARBA" id="ARBA00023284"/>
    </source>
</evidence>
<evidence type="ECO:0000313" key="4">
    <source>
        <dbReference type="Proteomes" id="UP001208570"/>
    </source>
</evidence>
<proteinExistence type="predicted"/>
<dbReference type="Proteomes" id="UP001208570">
    <property type="component" value="Unassembled WGS sequence"/>
</dbReference>
<dbReference type="PANTHER" id="PTHR10293">
    <property type="entry name" value="GLUTAREDOXIN FAMILY MEMBER"/>
    <property type="match status" value="1"/>
</dbReference>
<reference evidence="3" key="1">
    <citation type="journal article" date="2023" name="Mol. Biol. Evol.">
        <title>Third-Generation Sequencing Reveals the Adaptive Role of the Epigenome in Three Deep-Sea Polychaetes.</title>
        <authorList>
            <person name="Perez M."/>
            <person name="Aroh O."/>
            <person name="Sun Y."/>
            <person name="Lan Y."/>
            <person name="Juniper S.K."/>
            <person name="Young C.R."/>
            <person name="Angers B."/>
            <person name="Qian P.Y."/>
        </authorList>
    </citation>
    <scope>NUCLEOTIDE SEQUENCE</scope>
    <source>
        <strain evidence="3">P08H-3</strain>
    </source>
</reference>
<name>A0AAD9JIT9_9ANNE</name>
<organism evidence="3 4">
    <name type="scientific">Paralvinella palmiformis</name>
    <dbReference type="NCBI Taxonomy" id="53620"/>
    <lineage>
        <taxon>Eukaryota</taxon>
        <taxon>Metazoa</taxon>
        <taxon>Spiralia</taxon>
        <taxon>Lophotrochozoa</taxon>
        <taxon>Annelida</taxon>
        <taxon>Polychaeta</taxon>
        <taxon>Sedentaria</taxon>
        <taxon>Canalipalpata</taxon>
        <taxon>Terebellida</taxon>
        <taxon>Terebelliformia</taxon>
        <taxon>Alvinellidae</taxon>
        <taxon>Paralvinella</taxon>
    </lineage>
</organism>
<keyword evidence="4" id="KW-1185">Reference proteome</keyword>
<protein>
    <recommendedName>
        <fullName evidence="2">Glutaredoxin domain-containing protein</fullName>
    </recommendedName>
</protein>
<dbReference type="Gene3D" id="3.40.30.10">
    <property type="entry name" value="Glutaredoxin"/>
    <property type="match status" value="1"/>
</dbReference>
<keyword evidence="1" id="KW-0676">Redox-active center</keyword>
<dbReference type="SUPFAM" id="SSF52833">
    <property type="entry name" value="Thioredoxin-like"/>
    <property type="match status" value="1"/>
</dbReference>
<evidence type="ECO:0000313" key="3">
    <source>
        <dbReference type="EMBL" id="KAK2152970.1"/>
    </source>
</evidence>
<dbReference type="InterPro" id="IPR004480">
    <property type="entry name" value="Monothiol_GRX-rel"/>
</dbReference>
<dbReference type="EMBL" id="JAODUP010000313">
    <property type="protein sequence ID" value="KAK2152970.1"/>
    <property type="molecule type" value="Genomic_DNA"/>
</dbReference>
<dbReference type="AlphaFoldDB" id="A0AAD9JIT9"/>
<dbReference type="PANTHER" id="PTHR10293:SF16">
    <property type="entry name" value="GLUTAREDOXIN-RELATED PROTEIN 5, MITOCHONDRIAL"/>
    <property type="match status" value="1"/>
</dbReference>